<evidence type="ECO:0000313" key="5">
    <source>
        <dbReference type="Proteomes" id="UP000202478"/>
    </source>
</evidence>
<dbReference type="InterPro" id="IPR000086">
    <property type="entry name" value="NUDIX_hydrolase_dom"/>
</dbReference>
<dbReference type="Proteomes" id="UP000202478">
    <property type="component" value="Segment"/>
</dbReference>
<dbReference type="EMBL" id="AB897757">
    <property type="protein sequence ID" value="BAQ02830.1"/>
    <property type="molecule type" value="Genomic_DNA"/>
</dbReference>
<keyword evidence="2 4" id="KW-0548">Nucleotidyltransferase</keyword>
<dbReference type="PANTHER" id="PTHR21342">
    <property type="entry name" value="PHOSPHOPANTETHEINE ADENYLYLTRANSFERASE"/>
    <property type="match status" value="1"/>
</dbReference>
<keyword evidence="1 4" id="KW-0808">Transferase</keyword>
<dbReference type="Gene3D" id="3.90.79.10">
    <property type="entry name" value="Nucleoside Triphosphate Pyrophosphohydrolase"/>
    <property type="match status" value="1"/>
</dbReference>
<accession>A0A0A8J9Z5</accession>
<dbReference type="PROSITE" id="PS51462">
    <property type="entry name" value="NUDIX"/>
    <property type="match status" value="1"/>
</dbReference>
<feature type="domain" description="Nudix hydrolase" evidence="3">
    <location>
        <begin position="213"/>
        <end position="351"/>
    </location>
</feature>
<dbReference type="KEGG" id="vg:80645706"/>
<dbReference type="PANTHER" id="PTHR21342:SF0">
    <property type="entry name" value="BIFUNCTIONAL NMN ADENYLYLTRANSFERASE_NUDIX HYDROLASE"/>
    <property type="match status" value="1"/>
</dbReference>
<dbReference type="OrthoDB" id="9613at10239"/>
<dbReference type="GeneID" id="80645706"/>
<dbReference type="GO" id="GO:0016779">
    <property type="term" value="F:nucleotidyltransferase activity"/>
    <property type="evidence" value="ECO:0007669"/>
    <property type="project" value="UniProtKB-KW"/>
</dbReference>
<dbReference type="InterPro" id="IPR004821">
    <property type="entry name" value="Cyt_trans-like"/>
</dbReference>
<sequence length="354" mass="40976">MKEKVYVYIGRFQIPHIGHEEVLKHAIKIADRVIIQVGSSELARDPKNPFTFEERKSVLEEITKRVAQDEWNKGRTVKIDIMPLHDYVYDNNAWLKEVQDNVKTCTSSNDITITGCRKNGDTSTEYLNYFPQWKNDFINEVQSNAKGTISSTELREAFFVSGKVPTEFVSKETTEFLENFVSTKPDVFDNLIKEYEFINRYIEQMKEALPYDIPFLTADNIVVSCGHVLLIRRRTYPGKGLLAMPGGYFQCWDDKDQIDTAIRELKEETKIDVPEKVLRGNIVSATDFTDMNRSLRWRILTKAVHIQLPDVTLPKVKGSDDAEKAQWIPLSDVEKYRDQFFEDHYSILASVLKL</sequence>
<protein>
    <submittedName>
        <fullName evidence="4">Bifunctional nicotinamide mononucleotide adenylyltransferase/ADP-ribose</fullName>
    </submittedName>
</protein>
<dbReference type="InterPro" id="IPR015797">
    <property type="entry name" value="NUDIX_hydrolase-like_dom_sf"/>
</dbReference>
<proteinExistence type="predicted"/>
<name>A0A0A8J9Z5_BPK64</name>
<organismHost>
    <name type="scientific">Klebsiella</name>
    <dbReference type="NCBI Taxonomy" id="570"/>
</organismHost>
<dbReference type="SUPFAM" id="SSF55811">
    <property type="entry name" value="Nudix"/>
    <property type="match status" value="1"/>
</dbReference>
<evidence type="ECO:0000259" key="3">
    <source>
        <dbReference type="PROSITE" id="PS51462"/>
    </source>
</evidence>
<evidence type="ECO:0000256" key="2">
    <source>
        <dbReference type="ARBA" id="ARBA00022695"/>
    </source>
</evidence>
<dbReference type="RefSeq" id="YP_010843521.1">
    <property type="nucleotide sequence ID" value="NC_027399.1"/>
</dbReference>
<dbReference type="Pfam" id="PF01467">
    <property type="entry name" value="CTP_transf_like"/>
    <property type="match status" value="1"/>
</dbReference>
<dbReference type="Gene3D" id="3.40.50.620">
    <property type="entry name" value="HUPs"/>
    <property type="match status" value="1"/>
</dbReference>
<dbReference type="NCBIfam" id="TIGR00125">
    <property type="entry name" value="cyt_tran_rel"/>
    <property type="match status" value="1"/>
</dbReference>
<organism evidence="4 5">
    <name type="scientific">Klebsiella phage K64-1</name>
    <name type="common">Bacteriophage K64-1</name>
    <dbReference type="NCBI Taxonomy" id="1439894"/>
    <lineage>
        <taxon>Viruses</taxon>
        <taxon>Duplodnaviria</taxon>
        <taxon>Heunggongvirae</taxon>
        <taxon>Uroviricota</taxon>
        <taxon>Caudoviricetes</taxon>
        <taxon>Alcyoneusvirus</taxon>
        <taxon>Alcyoneusvirus K641</taxon>
    </lineage>
</organism>
<dbReference type="CDD" id="cd18873">
    <property type="entry name" value="NUDIX_NadM_like"/>
    <property type="match status" value="1"/>
</dbReference>
<dbReference type="Pfam" id="PF00293">
    <property type="entry name" value="NUDIX"/>
    <property type="match status" value="1"/>
</dbReference>
<evidence type="ECO:0000313" key="4">
    <source>
        <dbReference type="EMBL" id="BAQ02830.1"/>
    </source>
</evidence>
<keyword evidence="5" id="KW-1185">Reference proteome</keyword>
<evidence type="ECO:0000256" key="1">
    <source>
        <dbReference type="ARBA" id="ARBA00022679"/>
    </source>
</evidence>
<dbReference type="InterPro" id="IPR014729">
    <property type="entry name" value="Rossmann-like_a/b/a_fold"/>
</dbReference>
<dbReference type="SUPFAM" id="SSF52374">
    <property type="entry name" value="Nucleotidylyl transferase"/>
    <property type="match status" value="1"/>
</dbReference>
<reference evidence="4 5" key="1">
    <citation type="journal article" date="2014" name="Antimicrob. Agents Chemother.">
        <title>Identification of capsular types in carbapenem-resistant Klebsiella pneumoniae strains by wzc sequencing and implications in capsule depolymerase treatment.</title>
        <authorList>
            <person name="Pan Y.-J."/>
            <person name="Lin T.-L."/>
            <person name="Lin Y.-T."/>
            <person name="Su P.-A."/>
            <person name="Chen C.-T."/>
            <person name="Hsieh P.-F."/>
            <person name="Hsu C.-R."/>
            <person name="Chen C.-C."/>
            <person name="Hsieh Y.-C."/>
            <person name="Wang J.-T."/>
        </authorList>
    </citation>
    <scope>NUCLEOTIDE SEQUENCE [LARGE SCALE GENOMIC DNA]</scope>
</reference>